<reference evidence="3" key="4">
    <citation type="submission" date="2000-03" db="EMBL/GenBank/DDBJ databases">
        <authorList>
            <person name="Pohl T."/>
            <person name="Weizenegger T."/>
            <person name="Mewes H.W."/>
            <person name="Lemcke K."/>
            <person name="Mayer K.F.X."/>
        </authorList>
    </citation>
    <scope>NUCLEOTIDE SEQUENCE</scope>
</reference>
<dbReference type="EMBL" id="AL161554">
    <property type="protein sequence ID" value="CAB79095.1"/>
    <property type="molecule type" value="Genomic_DNA"/>
</dbReference>
<name>Q9SUB8_ARATH</name>
<feature type="compositionally biased region" description="Basic and acidic residues" evidence="1">
    <location>
        <begin position="210"/>
        <end position="222"/>
    </location>
</feature>
<reference key="1">
    <citation type="journal article" date="1999" name="Nature">
        <title>Sequence and analysis of chromosome 4 of the plant Arabidopsis thaliana.</title>
        <authorList>
            <consortium name="EU"/>
            <consortium name="CSHL and WU Arabidopsis Sequencing Project"/>
            <person name="Mayer K."/>
            <person name="Schuller C."/>
            <person name="Wambutt R."/>
            <person name="Murphy G."/>
            <person name="Volckaert G."/>
            <person name="Pohl T."/>
            <person name="Dusterhoft A."/>
            <person name="Stiekema W."/>
            <person name="Entian K.D."/>
            <person name="Terryn N."/>
            <person name="Harris B."/>
            <person name="Ansorge W."/>
            <person name="Brandt P."/>
            <person name="Grivell L."/>
            <person name="Rieger M."/>
            <person name="Weichselgartner M."/>
            <person name="de Simone V."/>
            <person name="Obermaier B."/>
            <person name="Mache R."/>
            <person name="Muller M."/>
            <person name="Kreis M."/>
            <person name="Delseny M."/>
            <person name="Puigdomenech P."/>
            <person name="Watson M."/>
            <person name="Schmidtheini T."/>
            <person name="Reichert B."/>
            <person name="Portatelle D."/>
            <person name="Perez-Alonso M."/>
            <person name="Boutry M."/>
            <person name="Bancroft I."/>
            <person name="Vos P."/>
            <person name="Hoheisel J."/>
            <person name="Zimmermann W."/>
            <person name="Wedler H."/>
            <person name="Ridley P."/>
            <person name="Langham S.A."/>
            <person name="McCullagh B."/>
            <person name="Bilham L."/>
            <person name="Robben J."/>
            <person name="Van der Schueren J."/>
            <person name="Grymonprez B."/>
            <person name="Chuang Y.J."/>
            <person name="Vandenbussche F."/>
            <person name="Braeken M."/>
            <person name="Weltjens I."/>
            <person name="Voet M."/>
            <person name="Bastiaens I."/>
            <person name="Aert R."/>
            <person name="Defoor E."/>
            <person name="Weitzenegger T."/>
            <person name="Bothe G."/>
            <person name="Ramsperger U."/>
            <person name="Hilbert H."/>
            <person name="Braun M."/>
            <person name="Holzer E."/>
            <person name="Brandt A."/>
            <person name="Peters S."/>
            <person name="van Staveren M."/>
            <person name="Dirske W."/>
            <person name="Mooijman P."/>
            <person name="Klein Lankhorst R."/>
            <person name="Rose M."/>
            <person name="Hauf J."/>
            <person name="Kotter P."/>
            <person name="Berneiser S."/>
            <person name="Hempel S."/>
            <person name="Feldpausch M."/>
            <person name="Lamberth S."/>
            <person name="Van den Daele H."/>
            <person name="De Keyser A."/>
            <person name="Buysshaert C."/>
            <person name="Gielen J."/>
            <person name="Villarroel R."/>
            <person name="De Clercq R."/>
            <person name="Van Montagu M."/>
            <person name="Rogers J."/>
            <person name="Cronin A."/>
            <person name="Quail M."/>
            <person name="Bray-Allen S."/>
            <person name="Clark L."/>
            <person name="Doggett J."/>
            <person name="Hall S."/>
            <person name="Kay M."/>
            <person name="Lennard N."/>
            <person name="McLay K."/>
            <person name="Mayes R."/>
            <person name="Pettett A."/>
            <person name="Rajandream M.A."/>
            <person name="Lyne M."/>
            <person name="Benes V."/>
            <person name="Rechmann S."/>
            <person name="Borkova D."/>
            <person name="Blocker H."/>
            <person name="Scharfe M."/>
            <person name="Grimm M."/>
            <person name="Lohnert T.H."/>
            <person name="Dose S."/>
            <person name="de Haan M."/>
            <person name="Maarse A."/>
            <person name="Schafer M."/>
            <person name="Muller-Auer S."/>
            <person name="Gabel C."/>
            <person name="Fuchs M."/>
            <person name="Fartmann B."/>
            <person name="Granderath K."/>
            <person name="Dauner D."/>
            <person name="Herzl A."/>
            <person name="Neumann S."/>
            <person name="Argiriou A."/>
            <person name="Vitale D."/>
            <person name="Liguori R."/>
            <person name="Piravandi E."/>
            <person name="Massenet O."/>
            <person name="Quigley F."/>
            <person name="Clabauld G."/>
            <person name="Mundlein A."/>
            <person name="Felber R."/>
            <person name="Schnabl S."/>
            <person name="Hiller R."/>
            <person name="Schmidt W."/>
            <person name="Lecharny A."/>
            <person name="Aubourg S."/>
            <person name="Chefdor F."/>
            <person name="Cooke R."/>
            <person name="Berger C."/>
            <person name="Montfort A."/>
            <person name="Casacuberta E."/>
            <person name="Gibbons T."/>
            <person name="Weber N."/>
            <person name="Vandenbol M."/>
            <person name="Bargues M."/>
            <person name="Terol J."/>
            <person name="Torres A."/>
            <person name="Perez-Perez A."/>
            <person name="Purnelle B."/>
            <person name="Bent E."/>
            <person name="Johnson S."/>
            <person name="Tacon D."/>
            <person name="Jesse T."/>
            <person name="Heijnen L."/>
            <person name="Schwarz S."/>
            <person name="Scholler P."/>
            <person name="Heber S."/>
            <person name="Francs P."/>
            <person name="Bielke C."/>
            <person name="Frishman D."/>
            <person name="Haase D."/>
            <person name="Lemcke K."/>
            <person name="Mewes H.W."/>
            <person name="Stocker S."/>
            <person name="Zaccaria P."/>
            <person name="Bevan M."/>
            <person name="Wilson R.K."/>
            <person name="de la Bastide M."/>
            <person name="Habermann K."/>
            <person name="Parnell L."/>
            <person name="Dedhia N."/>
            <person name="Gnoj L."/>
            <person name="Schutz K."/>
            <person name="Huang E."/>
            <person name="Spiegel L."/>
            <person name="Sehkon M."/>
            <person name="Murray J."/>
            <person name="Sheet P."/>
            <person name="Cordes M."/>
            <person name="Abu-Threideh J."/>
            <person name="Stoneking T."/>
            <person name="Kalicki J."/>
            <person name="Graves T."/>
            <person name="Harmon G."/>
            <person name="Edwards J."/>
            <person name="Latreille P."/>
            <person name="Courtney L."/>
            <person name="Cloud J."/>
            <person name="Abbott A."/>
            <person name="Scott K."/>
            <person name="Johnson D."/>
            <person name="Minx P."/>
            <person name="Bentley D."/>
            <person name="Fulton B."/>
            <person name="Miller N."/>
            <person name="Greco T."/>
            <person name="Kemp K."/>
            <person name="Kramer J."/>
            <person name="Fulton L."/>
            <person name="Mardis E."/>
            <person name="Dante M."/>
            <person name="Pepin K."/>
            <person name="Hillier L."/>
            <person name="Nelson J."/>
            <person name="Spieth J."/>
            <person name="Ryan E."/>
            <person name="Andrews S."/>
            <person name="Geisel C."/>
            <person name="Layman D."/>
            <person name="Du H."/>
            <person name="Ali J."/>
            <person name="Berghoff A."/>
            <person name="Jones K."/>
            <person name="Drone K."/>
            <person name="Cotton M."/>
            <person name="Joshu C."/>
            <person name="Antonoiu B."/>
            <person name="Zidanic M."/>
            <person name="Strong C."/>
            <person name="Sun H."/>
            <person name="Lamar B."/>
            <person name="Yordan C."/>
            <person name="Ma P."/>
            <person name="Zhong J."/>
            <person name="Preston R."/>
            <person name="Vil D."/>
            <person name="Shekher M."/>
            <person name="Matero A."/>
            <person name="Shah R."/>
            <person name="Swaby I.K."/>
            <person name="O'Shaughnessy A."/>
            <person name="Rodriguez M."/>
            <person name="Hoffmann J."/>
            <person name="Till S."/>
            <person name="Granat S."/>
            <person name="Shohdy N."/>
            <person name="Hasegawa A."/>
            <person name="Hameed A."/>
            <person name="Lodhi M."/>
            <person name="Johnson A."/>
            <person name="Chen E."/>
            <person name="Marra M."/>
            <person name="Martienssen R."/>
            <person name="McCombie W.R."/>
        </authorList>
    </citation>
    <scope>NUCLEOTIDE SEQUENCE [LARGE SCALE GENOMIC DNA]</scope>
    <source>
        <strain>cv. Columbia</strain>
    </source>
</reference>
<feature type="compositionally biased region" description="Polar residues" evidence="1">
    <location>
        <begin position="228"/>
        <end position="244"/>
    </location>
</feature>
<reference evidence="2" key="3">
    <citation type="submission" date="1999-06" db="EMBL/GenBank/DDBJ databases">
        <authorList>
            <person name="EU Arabidopsis sequencing project"/>
        </authorList>
    </citation>
    <scope>NUCLEOTIDE SEQUENCE</scope>
</reference>
<accession>Q9SUB8</accession>
<dbReference type="IntAct" id="Q9SUB8">
    <property type="interactions" value="1"/>
</dbReference>
<feature type="region of interest" description="Disordered" evidence="1">
    <location>
        <begin position="88"/>
        <end position="142"/>
    </location>
</feature>
<organism evidence="2">
    <name type="scientific">Arabidopsis thaliana</name>
    <name type="common">Mouse-ear cress</name>
    <dbReference type="NCBI Taxonomy" id="3702"/>
    <lineage>
        <taxon>Eukaryota</taxon>
        <taxon>Viridiplantae</taxon>
        <taxon>Streptophyta</taxon>
        <taxon>Embryophyta</taxon>
        <taxon>Tracheophyta</taxon>
        <taxon>Spermatophyta</taxon>
        <taxon>Magnoliopsida</taxon>
        <taxon>eudicotyledons</taxon>
        <taxon>Gunneridae</taxon>
        <taxon>Pentapetalae</taxon>
        <taxon>rosids</taxon>
        <taxon>malvids</taxon>
        <taxon>Brassicales</taxon>
        <taxon>Brassicaceae</taxon>
        <taxon>Camelineae</taxon>
        <taxon>Arabidopsis</taxon>
    </lineage>
</organism>
<evidence type="ECO:0000313" key="3">
    <source>
        <dbReference type="EMBL" id="CAB79095.1"/>
    </source>
</evidence>
<evidence type="ECO:0000313" key="2">
    <source>
        <dbReference type="EMBL" id="CAB45890.1"/>
    </source>
</evidence>
<reference evidence="2" key="2">
    <citation type="submission" date="1999-06" db="EMBL/GenBank/DDBJ databases">
        <authorList>
            <person name="Bevan M."/>
            <person name="Pohl T."/>
            <person name="Weizenegger T."/>
            <person name="Bancroft I."/>
            <person name="Mewes H.W."/>
            <person name="Mayer K.F.X."/>
            <person name="Lemcke K."/>
            <person name="Schueller C."/>
        </authorList>
    </citation>
    <scope>NUCLEOTIDE SEQUENCE</scope>
</reference>
<dbReference type="ExpressionAtlas" id="Q9SUB8">
    <property type="expression patterns" value="baseline and differential"/>
</dbReference>
<proteinExistence type="predicted"/>
<dbReference type="AlphaFoldDB" id="Q9SUB8"/>
<gene>
    <name evidence="2" type="primary">T13K14.110</name>
    <name evidence="3" type="ordered locus">At4g20950</name>
</gene>
<feature type="compositionally biased region" description="Polar residues" evidence="1">
    <location>
        <begin position="198"/>
        <end position="208"/>
    </location>
</feature>
<dbReference type="EMBL" id="AL080282">
    <property type="protein sequence ID" value="CAB45890.1"/>
    <property type="molecule type" value="Genomic_DNA"/>
</dbReference>
<feature type="region of interest" description="Disordered" evidence="1">
    <location>
        <begin position="198"/>
        <end position="244"/>
    </location>
</feature>
<feature type="compositionally biased region" description="Low complexity" evidence="1">
    <location>
        <begin position="119"/>
        <end position="132"/>
    </location>
</feature>
<protein>
    <submittedName>
        <fullName evidence="3">Uncharacterized protein AT4g20950</fullName>
    </submittedName>
    <submittedName>
        <fullName evidence="2">Uncharacterized protein T13K14.110</fullName>
    </submittedName>
</protein>
<sequence>MRRGFEESDGKSGIENWGLALLKKLVSSLLFVKLFRSPLSSSSSSARPQAPQLVIKLLSSSSSSSSARPTPRLAISSSLDCKTHLPPRLAAGDSSKISLKTTTQRRSKVTTNRLHGAFDTDSSGSGSKTTTSIPGRASHSTSSFDIAACSPTRKGLQGTIDPIILGDDTSSRAVRTITLTDEEVPPIKEEHPITSINIPTSLSLTPNQEQEEKSSGGRHLENLDDDTPSSAARTITSAHGKTQIKNTTRRHLLYRPRYRPRLNT</sequence>
<evidence type="ECO:0000256" key="1">
    <source>
        <dbReference type="SAM" id="MobiDB-lite"/>
    </source>
</evidence>
<dbReference type="PIR" id="T10637">
    <property type="entry name" value="T10637"/>
</dbReference>